<proteinExistence type="predicted"/>
<evidence type="ECO:0000313" key="1">
    <source>
        <dbReference type="EMBL" id="OWU74889.1"/>
    </source>
</evidence>
<keyword evidence="2" id="KW-1185">Reference proteome</keyword>
<reference evidence="1 2" key="1">
    <citation type="submission" date="2013-04" db="EMBL/GenBank/DDBJ databases">
        <title>Oceanicola sp. 22II1-22F33 Genome Sequencing.</title>
        <authorList>
            <person name="Lai Q."/>
            <person name="Li G."/>
            <person name="Shao Z."/>
        </authorList>
    </citation>
    <scope>NUCLEOTIDE SEQUENCE [LARGE SCALE GENOMIC DNA]</scope>
    <source>
        <strain evidence="1 2">22II1-22F33</strain>
    </source>
</reference>
<sequence length="147" mass="16030">MGIRSTLSNLLTFDITIDNGPIADAIGIDWSINLSSDLDFTGPSGFSYGRSFSFESSSTARDIAIGDAFAFNFEGPQSEDGFSYSQQSQWVNMYESYRGTSIENYGQSAFGVDNTPGLQAQYAEYFDSTVLGADYLPPIEVGEFILV</sequence>
<protein>
    <submittedName>
        <fullName evidence="1">Uncharacterized protein</fullName>
    </submittedName>
</protein>
<comment type="caution">
    <text evidence="1">The sequence shown here is derived from an EMBL/GenBank/DDBJ whole genome shotgun (WGS) entry which is preliminary data.</text>
</comment>
<name>A0A225NL86_9RHOB</name>
<organism evidence="1 2">
    <name type="scientific">Marinibacterium profundimaris</name>
    <dbReference type="NCBI Taxonomy" id="1679460"/>
    <lineage>
        <taxon>Bacteria</taxon>
        <taxon>Pseudomonadati</taxon>
        <taxon>Pseudomonadota</taxon>
        <taxon>Alphaproteobacteria</taxon>
        <taxon>Rhodobacterales</taxon>
        <taxon>Paracoccaceae</taxon>
        <taxon>Marinibacterium</taxon>
    </lineage>
</organism>
<dbReference type="Proteomes" id="UP000215377">
    <property type="component" value="Unassembled WGS sequence"/>
</dbReference>
<gene>
    <name evidence="1" type="ORF">ATO3_09990</name>
</gene>
<dbReference type="EMBL" id="AQQR01000003">
    <property type="protein sequence ID" value="OWU74889.1"/>
    <property type="molecule type" value="Genomic_DNA"/>
</dbReference>
<dbReference type="AlphaFoldDB" id="A0A225NL86"/>
<evidence type="ECO:0000313" key="2">
    <source>
        <dbReference type="Proteomes" id="UP000215377"/>
    </source>
</evidence>
<accession>A0A225NL86</accession>
<dbReference type="RefSeq" id="WP_088649701.1">
    <property type="nucleotide sequence ID" value="NZ_AQQR01000003.1"/>
</dbReference>